<dbReference type="PANTHER" id="PTHR47506:SF1">
    <property type="entry name" value="HTH-TYPE TRANSCRIPTIONAL REGULATOR YJDC"/>
    <property type="match status" value="1"/>
</dbReference>
<evidence type="ECO:0000256" key="3">
    <source>
        <dbReference type="ARBA" id="ARBA00023163"/>
    </source>
</evidence>
<organism evidence="6 7">
    <name type="scientific">Profundicola chukchiensis</name>
    <dbReference type="NCBI Taxonomy" id="2961959"/>
    <lineage>
        <taxon>Bacteria</taxon>
        <taxon>Pseudomonadati</taxon>
        <taxon>Bacteroidota</taxon>
        <taxon>Flavobacteriia</taxon>
        <taxon>Flavobacteriales</taxon>
        <taxon>Weeksellaceae</taxon>
        <taxon>Profundicola</taxon>
    </lineage>
</organism>
<dbReference type="Pfam" id="PF00440">
    <property type="entry name" value="TetR_N"/>
    <property type="match status" value="1"/>
</dbReference>
<feature type="domain" description="HTH tetR-type" evidence="5">
    <location>
        <begin position="1"/>
        <end position="60"/>
    </location>
</feature>
<dbReference type="PROSITE" id="PS50977">
    <property type="entry name" value="HTH_TETR_2"/>
    <property type="match status" value="1"/>
</dbReference>
<comment type="caution">
    <text evidence="6">The sequence shown here is derived from an EMBL/GenBank/DDBJ whole genome shotgun (WGS) entry which is preliminary data.</text>
</comment>
<dbReference type="RefSeq" id="WP_304419570.1">
    <property type="nucleotide sequence ID" value="NZ_JANCMU010000001.1"/>
</dbReference>
<gene>
    <name evidence="6" type="ORF">NMK71_00160</name>
</gene>
<dbReference type="AlphaFoldDB" id="A0A9X4MWD6"/>
<proteinExistence type="predicted"/>
<dbReference type="PANTHER" id="PTHR47506">
    <property type="entry name" value="TRANSCRIPTIONAL REGULATORY PROTEIN"/>
    <property type="match status" value="1"/>
</dbReference>
<dbReference type="Gene3D" id="1.10.357.10">
    <property type="entry name" value="Tetracycline Repressor, domain 2"/>
    <property type="match status" value="1"/>
</dbReference>
<keyword evidence="2 4" id="KW-0238">DNA-binding</keyword>
<accession>A0A9X4MWD6</accession>
<dbReference type="Proteomes" id="UP001152599">
    <property type="component" value="Unassembled WGS sequence"/>
</dbReference>
<dbReference type="InterPro" id="IPR009057">
    <property type="entry name" value="Homeodomain-like_sf"/>
</dbReference>
<evidence type="ECO:0000259" key="5">
    <source>
        <dbReference type="PROSITE" id="PS50977"/>
    </source>
</evidence>
<sequence length="204" mass="23545">MTKELIVQHAAKTFLSNGYKTVTMDDVASDLGVSKKTLYEIFGNKEGLIRLSIEFQFRELRTVFEDAFNLNLDAISEMHFIMDKIRTMIGTPQHKNAVYQLQKYYAKIYRKVYVEQVVFIQNALEANIEKGQENGLYRKDVKASDLAEILIQVQSFLRSNEKSINDTEKMEYLSNVHFNLMLIGMVTPAGLEKLTQLETKTNEK</sequence>
<dbReference type="EMBL" id="JANCMU010000001">
    <property type="protein sequence ID" value="MDG4944815.1"/>
    <property type="molecule type" value="Genomic_DNA"/>
</dbReference>
<dbReference type="GO" id="GO:0003677">
    <property type="term" value="F:DNA binding"/>
    <property type="evidence" value="ECO:0007669"/>
    <property type="project" value="UniProtKB-UniRule"/>
</dbReference>
<name>A0A9X4MWD6_9FLAO</name>
<reference evidence="6" key="1">
    <citation type="submission" date="2022-07" db="EMBL/GenBank/DDBJ databases">
        <title>Description and genome-wide analysis of Profundicola chukchiensis gen. nov., sp. nov., marine bacteria isolated from bottom sediments of the Chukchi Sea.</title>
        <authorList>
            <person name="Romanenko L."/>
            <person name="Otstavnykh N."/>
            <person name="Kurilenko V."/>
            <person name="Eremeev V."/>
            <person name="Velansky P."/>
            <person name="Mikhailov V."/>
            <person name="Isaeva M."/>
        </authorList>
    </citation>
    <scope>NUCLEOTIDE SEQUENCE</scope>
    <source>
        <strain evidence="6">KMM 9713</strain>
    </source>
</reference>
<dbReference type="SUPFAM" id="SSF46689">
    <property type="entry name" value="Homeodomain-like"/>
    <property type="match status" value="1"/>
</dbReference>
<dbReference type="PRINTS" id="PR00455">
    <property type="entry name" value="HTHTETR"/>
</dbReference>
<evidence type="ECO:0000313" key="6">
    <source>
        <dbReference type="EMBL" id="MDG4944815.1"/>
    </source>
</evidence>
<feature type="DNA-binding region" description="H-T-H motif" evidence="4">
    <location>
        <begin position="23"/>
        <end position="42"/>
    </location>
</feature>
<protein>
    <submittedName>
        <fullName evidence="6">TetR/AcrR family transcriptional regulator</fullName>
    </submittedName>
</protein>
<evidence type="ECO:0000256" key="4">
    <source>
        <dbReference type="PROSITE-ProRule" id="PRU00335"/>
    </source>
</evidence>
<keyword evidence="1" id="KW-0805">Transcription regulation</keyword>
<evidence type="ECO:0000256" key="2">
    <source>
        <dbReference type="ARBA" id="ARBA00023125"/>
    </source>
</evidence>
<keyword evidence="3" id="KW-0804">Transcription</keyword>
<dbReference type="InterPro" id="IPR001647">
    <property type="entry name" value="HTH_TetR"/>
</dbReference>
<keyword evidence="7" id="KW-1185">Reference proteome</keyword>
<evidence type="ECO:0000313" key="7">
    <source>
        <dbReference type="Proteomes" id="UP001152599"/>
    </source>
</evidence>
<evidence type="ECO:0000256" key="1">
    <source>
        <dbReference type="ARBA" id="ARBA00023015"/>
    </source>
</evidence>